<gene>
    <name evidence="2" type="ORF">CGC53_01240</name>
</gene>
<reference evidence="3" key="1">
    <citation type="submission" date="2017-06" db="EMBL/GenBank/DDBJ databases">
        <title>Capnocytophaga spp. assemblies.</title>
        <authorList>
            <person name="Gulvik C.A."/>
        </authorList>
    </citation>
    <scope>NUCLEOTIDE SEQUENCE [LARGE SCALE GENOMIC DNA]</scope>
    <source>
        <strain evidence="3">H6253</strain>
    </source>
</reference>
<evidence type="ECO:0000256" key="1">
    <source>
        <dbReference type="SAM" id="Phobius"/>
    </source>
</evidence>
<protein>
    <recommendedName>
        <fullName evidence="4">SMODS-associating 2TM beta-strand rich effector domain-containing protein</fullName>
    </recommendedName>
</protein>
<dbReference type="AlphaFoldDB" id="A0A250F7E6"/>
<keyword evidence="1" id="KW-0812">Transmembrane</keyword>
<evidence type="ECO:0000313" key="2">
    <source>
        <dbReference type="EMBL" id="ATA81074.1"/>
    </source>
</evidence>
<keyword evidence="1" id="KW-1133">Transmembrane helix</keyword>
<dbReference type="KEGG" id="clk:CGC53_01240"/>
<keyword evidence="3" id="KW-1185">Reference proteome</keyword>
<dbReference type="EMBL" id="CP022384">
    <property type="protein sequence ID" value="ATA81074.1"/>
    <property type="molecule type" value="Genomic_DNA"/>
</dbReference>
<proteinExistence type="predicted"/>
<keyword evidence="1" id="KW-0472">Membrane</keyword>
<accession>A0A250F7E6</accession>
<sequence>MFYNLFLGIISGIVTAFLLWFFKSLWVEKLIPFLKKISYSGYIVAGTWYEDDGIDKSTIYLKQVGQEIKGTIIITKPLLGETKNFFCRGIIRGSVISIMTFNSDRTQIGAQSYILFVKTDGKILNGSKIYYNIFPSKYEDEIEHIKIAWRRENKKTND</sequence>
<feature type="transmembrane region" description="Helical" evidence="1">
    <location>
        <begin position="6"/>
        <end position="26"/>
    </location>
</feature>
<evidence type="ECO:0008006" key="4">
    <source>
        <dbReference type="Google" id="ProtNLM"/>
    </source>
</evidence>
<evidence type="ECO:0000313" key="3">
    <source>
        <dbReference type="Proteomes" id="UP000217276"/>
    </source>
</evidence>
<name>A0A250F7E6_9FLAO</name>
<dbReference type="RefSeq" id="WP_095912997.1">
    <property type="nucleotide sequence ID" value="NZ_CP022384.1"/>
</dbReference>
<dbReference type="Proteomes" id="UP000217276">
    <property type="component" value="Chromosome"/>
</dbReference>
<organism evidence="2 3">
    <name type="scientific">Capnocytophaga leadbetteri</name>
    <dbReference type="NCBI Taxonomy" id="327575"/>
    <lineage>
        <taxon>Bacteria</taxon>
        <taxon>Pseudomonadati</taxon>
        <taxon>Bacteroidota</taxon>
        <taxon>Flavobacteriia</taxon>
        <taxon>Flavobacteriales</taxon>
        <taxon>Flavobacteriaceae</taxon>
        <taxon>Capnocytophaga</taxon>
    </lineage>
</organism>